<dbReference type="InterPro" id="IPR000182">
    <property type="entry name" value="GNAT_dom"/>
</dbReference>
<dbReference type="InterPro" id="IPR016181">
    <property type="entry name" value="Acyl_CoA_acyltransferase"/>
</dbReference>
<evidence type="ECO:0000313" key="2">
    <source>
        <dbReference type="EMBL" id="ANU14506.1"/>
    </source>
</evidence>
<evidence type="ECO:0000259" key="1">
    <source>
        <dbReference type="PROSITE" id="PS51186"/>
    </source>
</evidence>
<dbReference type="STRING" id="1215089.BBI08_11755"/>
<reference evidence="3" key="2">
    <citation type="submission" date="2016-10" db="EMBL/GenBank/DDBJ databases">
        <authorList>
            <person name="See-Too W.S."/>
        </authorList>
    </citation>
    <scope>NUCLEOTIDE SEQUENCE [LARGE SCALE GENOMIC DNA]</scope>
    <source>
        <strain evidence="3">DSM 24743</strain>
    </source>
</reference>
<protein>
    <submittedName>
        <fullName evidence="2">GNAT family N-acetyltransferase</fullName>
    </submittedName>
</protein>
<dbReference type="PANTHER" id="PTHR43792">
    <property type="entry name" value="GNAT FAMILY, PUTATIVE (AFU_ORTHOLOGUE AFUA_3G00765)-RELATED-RELATED"/>
    <property type="match status" value="1"/>
</dbReference>
<proteinExistence type="predicted"/>
<dbReference type="InterPro" id="IPR051531">
    <property type="entry name" value="N-acetyltransferase"/>
</dbReference>
<feature type="domain" description="N-acetyltransferase" evidence="1">
    <location>
        <begin position="8"/>
        <end position="169"/>
    </location>
</feature>
<dbReference type="EMBL" id="CP016537">
    <property type="protein sequence ID" value="ANU14506.1"/>
    <property type="molecule type" value="Genomic_DNA"/>
</dbReference>
<evidence type="ECO:0000313" key="3">
    <source>
        <dbReference type="Proteomes" id="UP000092687"/>
    </source>
</evidence>
<keyword evidence="2" id="KW-0808">Transferase</keyword>
<organism evidence="2 3">
    <name type="scientific">Planococcus halocryophilus</name>
    <dbReference type="NCBI Taxonomy" id="1215089"/>
    <lineage>
        <taxon>Bacteria</taxon>
        <taxon>Bacillati</taxon>
        <taxon>Bacillota</taxon>
        <taxon>Bacilli</taxon>
        <taxon>Bacillales</taxon>
        <taxon>Caryophanaceae</taxon>
        <taxon>Planococcus</taxon>
    </lineage>
</organism>
<dbReference type="OrthoDB" id="9798081at2"/>
<dbReference type="PROSITE" id="PS51186">
    <property type="entry name" value="GNAT"/>
    <property type="match status" value="1"/>
</dbReference>
<sequence length="185" mass="21383">MYLQSARLQFRVYTDEDFDFLWSLLADPEMIRYIGKGETRDRSKALEFLYWIYRSYKENPGSGLLLLTRKTDGKRIGHAGLVTQTIEGVNELEIGYWVAKEFWGQGYAKEAAEALRNYGFQQLGKKRLVSLIQENNKASQKVAEHIGMTIEKEIHLDGRNVYIYVVDEEKSNGIPYIGNGKIDFK</sequence>
<accession>A0A1C7DSL7</accession>
<dbReference type="SUPFAM" id="SSF55729">
    <property type="entry name" value="Acyl-CoA N-acyltransferases (Nat)"/>
    <property type="match status" value="1"/>
</dbReference>
<dbReference type="Proteomes" id="UP000092687">
    <property type="component" value="Chromosome"/>
</dbReference>
<dbReference type="AlphaFoldDB" id="A0A1C7DSL7"/>
<dbReference type="Gene3D" id="3.40.630.30">
    <property type="match status" value="1"/>
</dbReference>
<dbReference type="GO" id="GO:0016747">
    <property type="term" value="F:acyltransferase activity, transferring groups other than amino-acyl groups"/>
    <property type="evidence" value="ECO:0007669"/>
    <property type="project" value="InterPro"/>
</dbReference>
<keyword evidence="3" id="KW-1185">Reference proteome</keyword>
<dbReference type="RefSeq" id="WP_008496220.1">
    <property type="nucleotide sequence ID" value="NZ_CP016537.2"/>
</dbReference>
<name>A0A1C7DSL7_9BACL</name>
<dbReference type="KEGG" id="phc:BBI08_11755"/>
<dbReference type="Pfam" id="PF13302">
    <property type="entry name" value="Acetyltransf_3"/>
    <property type="match status" value="1"/>
</dbReference>
<reference evidence="3" key="1">
    <citation type="submission" date="2016-07" db="EMBL/GenBank/DDBJ databases">
        <authorList>
            <person name="See-Too W.S."/>
        </authorList>
    </citation>
    <scope>NUCLEOTIDE SEQUENCE [LARGE SCALE GENOMIC DNA]</scope>
    <source>
        <strain evidence="3">DSM 24743</strain>
    </source>
</reference>
<gene>
    <name evidence="2" type="ORF">BBI08_11755</name>
</gene>
<dbReference type="PANTHER" id="PTHR43792:SF1">
    <property type="entry name" value="N-ACETYLTRANSFERASE DOMAIN-CONTAINING PROTEIN"/>
    <property type="match status" value="1"/>
</dbReference>